<proteinExistence type="predicted"/>
<organism evidence="2 3">
    <name type="scientific">Paramicrosporidium saccamoebae</name>
    <dbReference type="NCBI Taxonomy" id="1246581"/>
    <lineage>
        <taxon>Eukaryota</taxon>
        <taxon>Fungi</taxon>
        <taxon>Fungi incertae sedis</taxon>
        <taxon>Cryptomycota</taxon>
        <taxon>Cryptomycota incertae sedis</taxon>
        <taxon>Paramicrosporidium</taxon>
    </lineage>
</organism>
<feature type="transmembrane region" description="Helical" evidence="1">
    <location>
        <begin position="34"/>
        <end position="57"/>
    </location>
</feature>
<name>A0A2H9TMX2_9FUNG</name>
<accession>A0A2H9TMX2</accession>
<protein>
    <submittedName>
        <fullName evidence="2">Uncharacterized protein</fullName>
    </submittedName>
</protein>
<keyword evidence="1" id="KW-0812">Transmembrane</keyword>
<keyword evidence="1" id="KW-0472">Membrane</keyword>
<reference evidence="2 3" key="1">
    <citation type="submission" date="2016-10" db="EMBL/GenBank/DDBJ databases">
        <title>The genome of Paramicrosporidium saccamoebae is the missing link in understanding Cryptomycota and Microsporidia evolution.</title>
        <authorList>
            <person name="Quandt C.A."/>
            <person name="Beaudet D."/>
            <person name="Corsaro D."/>
            <person name="Michel R."/>
            <person name="Corradi N."/>
            <person name="James T."/>
        </authorList>
    </citation>
    <scope>NUCLEOTIDE SEQUENCE [LARGE SCALE GENOMIC DNA]</scope>
    <source>
        <strain evidence="2 3">KSL3</strain>
    </source>
</reference>
<comment type="caution">
    <text evidence="2">The sequence shown here is derived from an EMBL/GenBank/DDBJ whole genome shotgun (WGS) entry which is preliminary data.</text>
</comment>
<keyword evidence="3" id="KW-1185">Reference proteome</keyword>
<dbReference type="Proteomes" id="UP000240830">
    <property type="component" value="Unassembled WGS sequence"/>
</dbReference>
<evidence type="ECO:0000313" key="2">
    <source>
        <dbReference type="EMBL" id="PJF19086.1"/>
    </source>
</evidence>
<evidence type="ECO:0000313" key="3">
    <source>
        <dbReference type="Proteomes" id="UP000240830"/>
    </source>
</evidence>
<sequence length="116" mass="12485">MENTQLVTGIIATAVGGLGACLMVWRRWDRAHPWVALGGVLLSATSMFLGTVAAAGAKKWSCGVGAGLAGLALLLLPCCYLWDRFQERRRSRALGMWLPDGTIEDASFFITLSVSR</sequence>
<feature type="transmembrane region" description="Helical" evidence="1">
    <location>
        <begin position="63"/>
        <end position="82"/>
    </location>
</feature>
<gene>
    <name evidence="2" type="ORF">PSACC_01099</name>
</gene>
<evidence type="ECO:0000256" key="1">
    <source>
        <dbReference type="SAM" id="Phobius"/>
    </source>
</evidence>
<feature type="transmembrane region" description="Helical" evidence="1">
    <location>
        <begin position="6"/>
        <end position="25"/>
    </location>
</feature>
<keyword evidence="1" id="KW-1133">Transmembrane helix</keyword>
<dbReference type="AlphaFoldDB" id="A0A2H9TMX2"/>
<dbReference type="EMBL" id="MTSL01000080">
    <property type="protein sequence ID" value="PJF19086.1"/>
    <property type="molecule type" value="Genomic_DNA"/>
</dbReference>